<sequence>MNYLWLLNVVSVPALVAAGWFGFLLIQLFLLYSTTRRSKRVLLLLAKYRSAARCVGPRHSRSAGFCWRP</sequence>
<keyword evidence="1" id="KW-0812">Transmembrane</keyword>
<proteinExistence type="predicted"/>
<accession>A0A2M4D8L0</accession>
<protein>
    <submittedName>
        <fullName evidence="2">Putative secreted protein</fullName>
    </submittedName>
</protein>
<keyword evidence="1" id="KW-1133">Transmembrane helix</keyword>
<keyword evidence="1" id="KW-0472">Membrane</keyword>
<dbReference type="EMBL" id="GGFL01009725">
    <property type="protein sequence ID" value="MBW73903.1"/>
    <property type="molecule type" value="Transcribed_RNA"/>
</dbReference>
<evidence type="ECO:0000313" key="2">
    <source>
        <dbReference type="EMBL" id="MBW73903.1"/>
    </source>
</evidence>
<evidence type="ECO:0000256" key="1">
    <source>
        <dbReference type="SAM" id="Phobius"/>
    </source>
</evidence>
<name>A0A2M4D8L0_ANODA</name>
<dbReference type="AlphaFoldDB" id="A0A2M4D8L0"/>
<reference evidence="2" key="1">
    <citation type="submission" date="2018-01" db="EMBL/GenBank/DDBJ databases">
        <title>An insight into the sialome of Amazonian anophelines.</title>
        <authorList>
            <person name="Ribeiro J.M."/>
            <person name="Scarpassa V."/>
            <person name="Calvo E."/>
        </authorList>
    </citation>
    <scope>NUCLEOTIDE SEQUENCE</scope>
</reference>
<organism evidence="2">
    <name type="scientific">Anopheles darlingi</name>
    <name type="common">Mosquito</name>
    <dbReference type="NCBI Taxonomy" id="43151"/>
    <lineage>
        <taxon>Eukaryota</taxon>
        <taxon>Metazoa</taxon>
        <taxon>Ecdysozoa</taxon>
        <taxon>Arthropoda</taxon>
        <taxon>Hexapoda</taxon>
        <taxon>Insecta</taxon>
        <taxon>Pterygota</taxon>
        <taxon>Neoptera</taxon>
        <taxon>Endopterygota</taxon>
        <taxon>Diptera</taxon>
        <taxon>Nematocera</taxon>
        <taxon>Culicoidea</taxon>
        <taxon>Culicidae</taxon>
        <taxon>Anophelinae</taxon>
        <taxon>Anopheles</taxon>
    </lineage>
</organism>
<feature type="transmembrane region" description="Helical" evidence="1">
    <location>
        <begin position="12"/>
        <end position="32"/>
    </location>
</feature>